<dbReference type="Proteomes" id="UP001324380">
    <property type="component" value="Chromosome"/>
</dbReference>
<organism evidence="2 3">
    <name type="scientific">Mucilaginibacter sabulilitoris</name>
    <dbReference type="NCBI Taxonomy" id="1173583"/>
    <lineage>
        <taxon>Bacteria</taxon>
        <taxon>Pseudomonadati</taxon>
        <taxon>Bacteroidota</taxon>
        <taxon>Sphingobacteriia</taxon>
        <taxon>Sphingobacteriales</taxon>
        <taxon>Sphingobacteriaceae</taxon>
        <taxon>Mucilaginibacter</taxon>
    </lineage>
</organism>
<evidence type="ECO:0000313" key="3">
    <source>
        <dbReference type="Proteomes" id="UP001324380"/>
    </source>
</evidence>
<dbReference type="EMBL" id="CP139558">
    <property type="protein sequence ID" value="WPU97164.1"/>
    <property type="molecule type" value="Genomic_DNA"/>
</dbReference>
<dbReference type="InterPro" id="IPR053737">
    <property type="entry name" value="Type_II_TA_Toxin"/>
</dbReference>
<name>A0ABZ0TW76_9SPHI</name>
<dbReference type="NCBIfam" id="TIGR01550">
    <property type="entry name" value="DOC_P1"/>
    <property type="match status" value="1"/>
</dbReference>
<dbReference type="RefSeq" id="WP_321566247.1">
    <property type="nucleotide sequence ID" value="NZ_CP139558.1"/>
</dbReference>
<proteinExistence type="predicted"/>
<accession>A0ABZ0TW76</accession>
<dbReference type="Pfam" id="PF02661">
    <property type="entry name" value="Fic"/>
    <property type="match status" value="1"/>
</dbReference>
<dbReference type="SUPFAM" id="SSF140931">
    <property type="entry name" value="Fic-like"/>
    <property type="match status" value="1"/>
</dbReference>
<dbReference type="PANTHER" id="PTHR39426">
    <property type="entry name" value="HOMOLOGY TO DEATH-ON-CURING PROTEIN OF PHAGE P1"/>
    <property type="match status" value="1"/>
</dbReference>
<dbReference type="PROSITE" id="PS51459">
    <property type="entry name" value="FIDO"/>
    <property type="match status" value="1"/>
</dbReference>
<evidence type="ECO:0000313" key="2">
    <source>
        <dbReference type="EMBL" id="WPU97164.1"/>
    </source>
</evidence>
<sequence>MRDQGGLETAIARPDAIFDGQDLYPQAIDKAAAIFESIIINHPFLDGNKRTAYTLLRLTLIEFEIDIIATEDEKYNITIAASKGELNFDGIKLWLVEKTAPINIKPTDN</sequence>
<dbReference type="InterPro" id="IPR036597">
    <property type="entry name" value="Fido-like_dom_sf"/>
</dbReference>
<dbReference type="InterPro" id="IPR003812">
    <property type="entry name" value="Fido"/>
</dbReference>
<dbReference type="PANTHER" id="PTHR39426:SF1">
    <property type="entry name" value="HOMOLOGY TO DEATH-ON-CURING PROTEIN OF PHAGE P1"/>
    <property type="match status" value="1"/>
</dbReference>
<protein>
    <submittedName>
        <fullName evidence="2">Type II toxin-antitoxin system death-on-curing family toxin</fullName>
    </submittedName>
</protein>
<keyword evidence="3" id="KW-1185">Reference proteome</keyword>
<dbReference type="InterPro" id="IPR006440">
    <property type="entry name" value="Doc"/>
</dbReference>
<evidence type="ECO:0000259" key="1">
    <source>
        <dbReference type="PROSITE" id="PS51459"/>
    </source>
</evidence>
<feature type="domain" description="Fido" evidence="1">
    <location>
        <begin position="1"/>
        <end position="97"/>
    </location>
</feature>
<dbReference type="Gene3D" id="1.20.120.1870">
    <property type="entry name" value="Fic/DOC protein, Fido domain"/>
    <property type="match status" value="1"/>
</dbReference>
<gene>
    <name evidence="2" type="ORF">SNE25_24825</name>
</gene>
<reference evidence="2 3" key="1">
    <citation type="submission" date="2023-11" db="EMBL/GenBank/DDBJ databases">
        <title>Analysis of the Genomes of Mucilaginibacter gossypii cycad 4 and M. sabulilitoris SNA2: microbes with the potential for plant growth promotion.</title>
        <authorList>
            <person name="Hirsch A.M."/>
            <person name="Humm E."/>
            <person name="Rubbi M."/>
            <person name="Del Vecchio G."/>
            <person name="Ha S.M."/>
            <person name="Pellegrini M."/>
            <person name="Gunsalus R.P."/>
        </authorList>
    </citation>
    <scope>NUCLEOTIDE SEQUENCE [LARGE SCALE GENOMIC DNA]</scope>
    <source>
        <strain evidence="2 3">SNA2</strain>
    </source>
</reference>